<sequence length="248" mass="28045">QGTEDSLVLMRDGNEERVVEAIALGLGMRKVGFIFTQTVGQGKRDYTFSNREVLQAVEIQGESELKEWVKVVVKLEFETEVAKGDDPKLSKMKKDVVVGGKDTREVDNDFFLVVVKIFDHQRTTMVLTNQRPESIDMRLECTPQHLVRLLPIIVDENCFKFNAPATALEIDQLRIGILGLKLQVLPSSSAPQATDGQSEVRLWLLLTSGTNLLMKKSRDYDWFGAFYFRLDFFDVFVISSTSSCSLVQ</sequence>
<feature type="non-terminal residue" evidence="1">
    <location>
        <position position="1"/>
    </location>
</feature>
<organism evidence="1 2">
    <name type="scientific">Ambrosia artemisiifolia</name>
    <name type="common">Common ragweed</name>
    <dbReference type="NCBI Taxonomy" id="4212"/>
    <lineage>
        <taxon>Eukaryota</taxon>
        <taxon>Viridiplantae</taxon>
        <taxon>Streptophyta</taxon>
        <taxon>Embryophyta</taxon>
        <taxon>Tracheophyta</taxon>
        <taxon>Spermatophyta</taxon>
        <taxon>Magnoliopsida</taxon>
        <taxon>eudicotyledons</taxon>
        <taxon>Gunneridae</taxon>
        <taxon>Pentapetalae</taxon>
        <taxon>asterids</taxon>
        <taxon>campanulids</taxon>
        <taxon>Asterales</taxon>
        <taxon>Asteraceae</taxon>
        <taxon>Asteroideae</taxon>
        <taxon>Heliantheae alliance</taxon>
        <taxon>Heliantheae</taxon>
        <taxon>Ambrosia</taxon>
    </lineage>
</organism>
<dbReference type="PANTHER" id="PTHR12710">
    <property type="entry name" value="NUCLEAR PROTEIN LOCALIZATION 4"/>
    <property type="match status" value="1"/>
</dbReference>
<feature type="non-terminal residue" evidence="1">
    <location>
        <position position="248"/>
    </location>
</feature>
<comment type="caution">
    <text evidence="1">The sequence shown here is derived from an EMBL/GenBank/DDBJ whole genome shotgun (WGS) entry which is preliminary data.</text>
</comment>
<gene>
    <name evidence="1" type="ORF">M8C21_014411</name>
</gene>
<evidence type="ECO:0000313" key="2">
    <source>
        <dbReference type="Proteomes" id="UP001206925"/>
    </source>
</evidence>
<dbReference type="EMBL" id="JAMZMK010009173">
    <property type="protein sequence ID" value="KAI7736870.1"/>
    <property type="molecule type" value="Genomic_DNA"/>
</dbReference>
<dbReference type="InterPro" id="IPR016563">
    <property type="entry name" value="Npl4"/>
</dbReference>
<dbReference type="Proteomes" id="UP001206925">
    <property type="component" value="Unassembled WGS sequence"/>
</dbReference>
<dbReference type="PANTHER" id="PTHR12710:SF0">
    <property type="entry name" value="NUCLEAR PROTEIN LOCALIZATION PROTEIN 4 HOMOLOG"/>
    <property type="match status" value="1"/>
</dbReference>
<dbReference type="GO" id="GO:0006511">
    <property type="term" value="P:ubiquitin-dependent protein catabolic process"/>
    <property type="evidence" value="ECO:0007669"/>
    <property type="project" value="InterPro"/>
</dbReference>
<dbReference type="GO" id="GO:0005634">
    <property type="term" value="C:nucleus"/>
    <property type="evidence" value="ECO:0007669"/>
    <property type="project" value="TreeGrafter"/>
</dbReference>
<dbReference type="GO" id="GO:0043130">
    <property type="term" value="F:ubiquitin binding"/>
    <property type="evidence" value="ECO:0007669"/>
    <property type="project" value="TreeGrafter"/>
</dbReference>
<reference evidence="1" key="1">
    <citation type="submission" date="2022-06" db="EMBL/GenBank/DDBJ databases">
        <title>Uncovering the hologenomic basis of an extraordinary plant invasion.</title>
        <authorList>
            <person name="Bieker V.C."/>
            <person name="Martin M.D."/>
            <person name="Gilbert T."/>
            <person name="Hodgins K."/>
            <person name="Battlay P."/>
            <person name="Petersen B."/>
            <person name="Wilson J."/>
        </authorList>
    </citation>
    <scope>NUCLEOTIDE SEQUENCE</scope>
    <source>
        <strain evidence="1">AA19_3_7</strain>
        <tissue evidence="1">Leaf</tissue>
    </source>
</reference>
<name>A0AAD5GBY6_AMBAR</name>
<keyword evidence="2" id="KW-1185">Reference proteome</keyword>
<evidence type="ECO:0000313" key="1">
    <source>
        <dbReference type="EMBL" id="KAI7736870.1"/>
    </source>
</evidence>
<dbReference type="GO" id="GO:0031625">
    <property type="term" value="F:ubiquitin protein ligase binding"/>
    <property type="evidence" value="ECO:0007669"/>
    <property type="project" value="TreeGrafter"/>
</dbReference>
<proteinExistence type="predicted"/>
<dbReference type="AlphaFoldDB" id="A0AAD5GBY6"/>
<protein>
    <submittedName>
        <fullName evidence="1">Uncharacterized protein</fullName>
    </submittedName>
</protein>
<accession>A0AAD5GBY6</accession>